<dbReference type="STRING" id="147828.A0A4S2LCT0"/>
<dbReference type="InterPro" id="IPR016197">
    <property type="entry name" value="Chromo-like_dom_sf"/>
</dbReference>
<gene>
    <name evidence="4" type="ORF">CRM22_008084</name>
</gene>
<dbReference type="InterPro" id="IPR023780">
    <property type="entry name" value="Chromo_domain"/>
</dbReference>
<evidence type="ECO:0000313" key="4">
    <source>
        <dbReference type="EMBL" id="TGZ61235.1"/>
    </source>
</evidence>
<dbReference type="OrthoDB" id="1918685at2759"/>
<dbReference type="GO" id="GO:0005634">
    <property type="term" value="C:nucleus"/>
    <property type="evidence" value="ECO:0007669"/>
    <property type="project" value="UniProtKB-SubCell"/>
</dbReference>
<dbReference type="PRINTS" id="PR00504">
    <property type="entry name" value="CHROMODOMAIN"/>
</dbReference>
<accession>A0A4S2LCT0</accession>
<evidence type="ECO:0000313" key="5">
    <source>
        <dbReference type="Proteomes" id="UP000308267"/>
    </source>
</evidence>
<dbReference type="InterPro" id="IPR051219">
    <property type="entry name" value="Heterochromatin_chromo-domain"/>
</dbReference>
<evidence type="ECO:0000259" key="3">
    <source>
        <dbReference type="PROSITE" id="PS50013"/>
    </source>
</evidence>
<proteinExistence type="predicted"/>
<dbReference type="InterPro" id="IPR023779">
    <property type="entry name" value="Chromodomain_CS"/>
</dbReference>
<dbReference type="Pfam" id="PF00385">
    <property type="entry name" value="Chromo"/>
    <property type="match status" value="1"/>
</dbReference>
<feature type="domain" description="Chromo" evidence="3">
    <location>
        <begin position="19"/>
        <end position="63"/>
    </location>
</feature>
<comment type="subcellular location">
    <subcellularLocation>
        <location evidence="1">Nucleus</location>
    </subcellularLocation>
</comment>
<dbReference type="CDD" id="cd18631">
    <property type="entry name" value="CD_HP1_like"/>
    <property type="match status" value="1"/>
</dbReference>
<reference evidence="4 5" key="1">
    <citation type="journal article" date="2019" name="BMC Genomics">
        <title>New insights from Opisthorchis felineus genome: update on genomics of the epidemiologically important liver flukes.</title>
        <authorList>
            <person name="Ershov N.I."/>
            <person name="Mordvinov V.A."/>
            <person name="Prokhortchouk E.B."/>
            <person name="Pakharukova M.Y."/>
            <person name="Gunbin K.V."/>
            <person name="Ustyantsev K."/>
            <person name="Genaev M.A."/>
            <person name="Blinov A.G."/>
            <person name="Mazur A."/>
            <person name="Boulygina E."/>
            <person name="Tsygankova S."/>
            <person name="Khrameeva E."/>
            <person name="Chekanov N."/>
            <person name="Fan G."/>
            <person name="Xiao A."/>
            <person name="Zhang H."/>
            <person name="Xu X."/>
            <person name="Yang H."/>
            <person name="Solovyev V."/>
            <person name="Lee S.M."/>
            <person name="Liu X."/>
            <person name="Afonnikov D.A."/>
            <person name="Skryabin K.G."/>
        </authorList>
    </citation>
    <scope>NUCLEOTIDE SEQUENCE [LARGE SCALE GENOMIC DNA]</scope>
    <source>
        <strain evidence="4">AK-0245</strain>
        <tissue evidence="4">Whole organism</tissue>
    </source>
</reference>
<dbReference type="Proteomes" id="UP000308267">
    <property type="component" value="Unassembled WGS sequence"/>
</dbReference>
<dbReference type="EMBL" id="SJOL01008053">
    <property type="protein sequence ID" value="TGZ61235.1"/>
    <property type="molecule type" value="Genomic_DNA"/>
</dbReference>
<dbReference type="AlphaFoldDB" id="A0A4S2LCT0"/>
<evidence type="ECO:0000256" key="1">
    <source>
        <dbReference type="ARBA" id="ARBA00004123"/>
    </source>
</evidence>
<dbReference type="InterPro" id="IPR017984">
    <property type="entry name" value="Chromo_dom_subgr"/>
</dbReference>
<dbReference type="PANTHER" id="PTHR22812">
    <property type="entry name" value="CHROMOBOX PROTEIN"/>
    <property type="match status" value="1"/>
</dbReference>
<keyword evidence="5" id="KW-1185">Reference proteome</keyword>
<sequence>MAAKDGRESEGSDGGEEEFQVEKILKVRIRGGRKEYFLKWKGYPDEDNTWEPEENLDCPELIKVSFNCTNLRRTGSPPHDNVANLVGPSGRPEDLLVRPARFFDGSSVEVDSRRMCFTSWIH</sequence>
<dbReference type="SUPFAM" id="SSF54160">
    <property type="entry name" value="Chromo domain-like"/>
    <property type="match status" value="1"/>
</dbReference>
<protein>
    <recommendedName>
        <fullName evidence="3">Chromo domain-containing protein</fullName>
    </recommendedName>
</protein>
<dbReference type="Gene3D" id="2.40.50.40">
    <property type="match status" value="1"/>
</dbReference>
<dbReference type="PROSITE" id="PS00598">
    <property type="entry name" value="CHROMO_1"/>
    <property type="match status" value="1"/>
</dbReference>
<keyword evidence="2" id="KW-0539">Nucleus</keyword>
<dbReference type="InterPro" id="IPR000953">
    <property type="entry name" value="Chromo/chromo_shadow_dom"/>
</dbReference>
<comment type="caution">
    <text evidence="4">The sequence shown here is derived from an EMBL/GenBank/DDBJ whole genome shotgun (WGS) entry which is preliminary data.</text>
</comment>
<name>A0A4S2LCT0_OPIFE</name>
<organism evidence="4 5">
    <name type="scientific">Opisthorchis felineus</name>
    <dbReference type="NCBI Taxonomy" id="147828"/>
    <lineage>
        <taxon>Eukaryota</taxon>
        <taxon>Metazoa</taxon>
        <taxon>Spiralia</taxon>
        <taxon>Lophotrochozoa</taxon>
        <taxon>Platyhelminthes</taxon>
        <taxon>Trematoda</taxon>
        <taxon>Digenea</taxon>
        <taxon>Opisthorchiida</taxon>
        <taxon>Opisthorchiata</taxon>
        <taxon>Opisthorchiidae</taxon>
        <taxon>Opisthorchis</taxon>
    </lineage>
</organism>
<evidence type="ECO:0000256" key="2">
    <source>
        <dbReference type="ARBA" id="ARBA00023242"/>
    </source>
</evidence>
<dbReference type="PROSITE" id="PS50013">
    <property type="entry name" value="CHROMO_2"/>
    <property type="match status" value="1"/>
</dbReference>
<dbReference type="SMART" id="SM00298">
    <property type="entry name" value="CHROMO"/>
    <property type="match status" value="1"/>
</dbReference>